<proteinExistence type="predicted"/>
<gene>
    <name evidence="2" type="ORF">SAMN05660875_103119</name>
</gene>
<organism evidence="2 3">
    <name type="scientific">Stutzerimonas balearica DSM 6083</name>
    <dbReference type="NCBI Taxonomy" id="1123016"/>
    <lineage>
        <taxon>Bacteria</taxon>
        <taxon>Pseudomonadati</taxon>
        <taxon>Pseudomonadota</taxon>
        <taxon>Gammaproteobacteria</taxon>
        <taxon>Pseudomonadales</taxon>
        <taxon>Pseudomonadaceae</taxon>
        <taxon>Stutzerimonas</taxon>
    </lineage>
</organism>
<evidence type="ECO:0000313" key="3">
    <source>
        <dbReference type="Proteomes" id="UP000182276"/>
    </source>
</evidence>
<feature type="chain" id="PRO_5047232221" description="Lipoprotein" evidence="1">
    <location>
        <begin position="23"/>
        <end position="94"/>
    </location>
</feature>
<keyword evidence="3" id="KW-1185">Reference proteome</keyword>
<accession>A0ABY0R0K4</accession>
<protein>
    <recommendedName>
        <fullName evidence="4">Lipoprotein</fullName>
    </recommendedName>
</protein>
<dbReference type="PROSITE" id="PS51257">
    <property type="entry name" value="PROKAR_LIPOPROTEIN"/>
    <property type="match status" value="1"/>
</dbReference>
<dbReference type="Proteomes" id="UP000182276">
    <property type="component" value="Unassembled WGS sequence"/>
</dbReference>
<evidence type="ECO:0000313" key="2">
    <source>
        <dbReference type="EMBL" id="SDM22425.1"/>
    </source>
</evidence>
<feature type="signal peptide" evidence="1">
    <location>
        <begin position="1"/>
        <end position="22"/>
    </location>
</feature>
<sequence length="94" mass="10128">MTMKIVVAVPVLALLLAGCAGKTAYRDSCAAELEAAWKEQSLAEAEGFAGTVSYTKAMALLTAAKTQQQFEGFRSCTEKARKARFYLSESRAGR</sequence>
<reference evidence="2 3" key="1">
    <citation type="submission" date="2016-10" db="EMBL/GenBank/DDBJ databases">
        <authorList>
            <person name="Varghese N."/>
            <person name="Submissions S."/>
        </authorList>
    </citation>
    <scope>NUCLEOTIDE SEQUENCE [LARGE SCALE GENOMIC DNA]</scope>
    <source>
        <strain evidence="2 3">DSM 6083</strain>
    </source>
</reference>
<dbReference type="EMBL" id="FNHO01000003">
    <property type="protein sequence ID" value="SDM22425.1"/>
    <property type="molecule type" value="Genomic_DNA"/>
</dbReference>
<name>A0ABY0R0K4_9GAMM</name>
<evidence type="ECO:0000256" key="1">
    <source>
        <dbReference type="SAM" id="SignalP"/>
    </source>
</evidence>
<evidence type="ECO:0008006" key="4">
    <source>
        <dbReference type="Google" id="ProtNLM"/>
    </source>
</evidence>
<keyword evidence="1" id="KW-0732">Signal</keyword>
<comment type="caution">
    <text evidence="2">The sequence shown here is derived from an EMBL/GenBank/DDBJ whole genome shotgun (WGS) entry which is preliminary data.</text>
</comment>